<reference evidence="5 6" key="1">
    <citation type="submission" date="2024-11" db="EMBL/GenBank/DDBJ databases">
        <title>Chromosome-level genome assembly of Eucalyptus globulus Labill. provides insights into its genome evolution.</title>
        <authorList>
            <person name="Li X."/>
        </authorList>
    </citation>
    <scope>NUCLEOTIDE SEQUENCE [LARGE SCALE GENOMIC DNA]</scope>
    <source>
        <strain evidence="5">CL2024</strain>
        <tissue evidence="5">Fresh tender leaves</tissue>
    </source>
</reference>
<dbReference type="PANTHER" id="PTHR31344:SF0">
    <property type="entry name" value="NUCLEAR PORE COMPLEX PROTEIN NUP205"/>
    <property type="match status" value="1"/>
</dbReference>
<comment type="similarity">
    <text evidence="2">Belongs to the NUP186/NUP192/NUP205 family.</text>
</comment>
<keyword evidence="4" id="KW-0539">Nucleus</keyword>
<evidence type="ECO:0000313" key="6">
    <source>
        <dbReference type="Proteomes" id="UP001634007"/>
    </source>
</evidence>
<accession>A0ABD3LCM4</accession>
<dbReference type="PANTHER" id="PTHR31344">
    <property type="entry name" value="NUCLEAR PORE COMPLEX PROTEIN NUP205"/>
    <property type="match status" value="1"/>
</dbReference>
<keyword evidence="3" id="KW-0813">Transport</keyword>
<comment type="subcellular location">
    <subcellularLocation>
        <location evidence="1">Nucleus</location>
    </subcellularLocation>
</comment>
<dbReference type="EMBL" id="JBJKBG010000003">
    <property type="protein sequence ID" value="KAL3747651.1"/>
    <property type="molecule type" value="Genomic_DNA"/>
</dbReference>
<evidence type="ECO:0000256" key="2">
    <source>
        <dbReference type="ARBA" id="ARBA00005892"/>
    </source>
</evidence>
<evidence type="ECO:0000313" key="5">
    <source>
        <dbReference type="EMBL" id="KAL3747651.1"/>
    </source>
</evidence>
<evidence type="ECO:0000256" key="1">
    <source>
        <dbReference type="ARBA" id="ARBA00004123"/>
    </source>
</evidence>
<evidence type="ECO:0000256" key="4">
    <source>
        <dbReference type="ARBA" id="ARBA00023242"/>
    </source>
</evidence>
<dbReference type="InterPro" id="IPR021827">
    <property type="entry name" value="Nup186/Nup192/Nup205"/>
</dbReference>
<sequence length="284" mass="31365">MSSAKQLLSVIESALLGPSPPTPAQRVELMHALRKSRPSLQSLLSYPELNREEPAGFGGPQCEHYILDSRGALVERAAVVSRERLIIGHCLVLSVLVVQTTGSHDTFVDKNLNSELAIGFGPVPFASLLEFVSEVYQGEPELLAGNDVLWTFVTFAGEDHTNIQTLSLLTTGAMLPEFQEGDAKALVAYLNVLQKVMENGSPTERKTGFLISNLYSNSLVMRMFRLISRNKTAMGLIAKGWSNLKEVDRVIHYCKLNDLRLIPLLRVSSDFEGSFVLFVSVFVR</sequence>
<gene>
    <name evidence="5" type="ORF">ACJRO7_016452</name>
</gene>
<protein>
    <submittedName>
        <fullName evidence="5">Uncharacterized protein</fullName>
    </submittedName>
</protein>
<keyword evidence="6" id="KW-1185">Reference proteome</keyword>
<dbReference type="AlphaFoldDB" id="A0ABD3LCM4"/>
<proteinExistence type="inferred from homology"/>
<organism evidence="5 6">
    <name type="scientific">Eucalyptus globulus</name>
    <name type="common">Tasmanian blue gum</name>
    <dbReference type="NCBI Taxonomy" id="34317"/>
    <lineage>
        <taxon>Eukaryota</taxon>
        <taxon>Viridiplantae</taxon>
        <taxon>Streptophyta</taxon>
        <taxon>Embryophyta</taxon>
        <taxon>Tracheophyta</taxon>
        <taxon>Spermatophyta</taxon>
        <taxon>Magnoliopsida</taxon>
        <taxon>eudicotyledons</taxon>
        <taxon>Gunneridae</taxon>
        <taxon>Pentapetalae</taxon>
        <taxon>rosids</taxon>
        <taxon>malvids</taxon>
        <taxon>Myrtales</taxon>
        <taxon>Myrtaceae</taxon>
        <taxon>Myrtoideae</taxon>
        <taxon>Eucalypteae</taxon>
        <taxon>Eucalyptus</taxon>
    </lineage>
</organism>
<comment type="caution">
    <text evidence="5">The sequence shown here is derived from an EMBL/GenBank/DDBJ whole genome shotgun (WGS) entry which is preliminary data.</text>
</comment>
<name>A0ABD3LCM4_EUCGL</name>
<evidence type="ECO:0000256" key="3">
    <source>
        <dbReference type="ARBA" id="ARBA00022448"/>
    </source>
</evidence>
<dbReference type="GO" id="GO:0005634">
    <property type="term" value="C:nucleus"/>
    <property type="evidence" value="ECO:0007669"/>
    <property type="project" value="UniProtKB-SubCell"/>
</dbReference>
<dbReference type="Proteomes" id="UP001634007">
    <property type="component" value="Unassembled WGS sequence"/>
</dbReference>